<reference evidence="1 2" key="1">
    <citation type="submission" date="2020-07" db="EMBL/GenBank/DDBJ databases">
        <title>Comparative genomics of pyrophilous fungi reveals a link between fire events and developmental genes.</title>
        <authorList>
            <consortium name="DOE Joint Genome Institute"/>
            <person name="Steindorff A.S."/>
            <person name="Carver A."/>
            <person name="Calhoun S."/>
            <person name="Stillman K."/>
            <person name="Liu H."/>
            <person name="Lipzen A."/>
            <person name="Pangilinan J."/>
            <person name="Labutti K."/>
            <person name="Bruns T.D."/>
            <person name="Grigoriev I.V."/>
        </authorList>
    </citation>
    <scope>NUCLEOTIDE SEQUENCE [LARGE SCALE GENOMIC DNA]</scope>
    <source>
        <strain evidence="1 2">CBS 144469</strain>
    </source>
</reference>
<dbReference type="Proteomes" id="UP000521943">
    <property type="component" value="Unassembled WGS sequence"/>
</dbReference>
<evidence type="ECO:0000313" key="2">
    <source>
        <dbReference type="Proteomes" id="UP000521943"/>
    </source>
</evidence>
<comment type="caution">
    <text evidence="1">The sequence shown here is derived from an EMBL/GenBank/DDBJ whole genome shotgun (WGS) entry which is preliminary data.</text>
</comment>
<organism evidence="1 2">
    <name type="scientific">Ephemerocybe angulata</name>
    <dbReference type="NCBI Taxonomy" id="980116"/>
    <lineage>
        <taxon>Eukaryota</taxon>
        <taxon>Fungi</taxon>
        <taxon>Dikarya</taxon>
        <taxon>Basidiomycota</taxon>
        <taxon>Agaricomycotina</taxon>
        <taxon>Agaricomycetes</taxon>
        <taxon>Agaricomycetidae</taxon>
        <taxon>Agaricales</taxon>
        <taxon>Agaricineae</taxon>
        <taxon>Psathyrellaceae</taxon>
        <taxon>Ephemerocybe</taxon>
    </lineage>
</organism>
<proteinExistence type="predicted"/>
<sequence length="217" mass="24461">MFYDIFFDGFSQMVNKVGGDIMLSGSNIAQAWVKGVLAKHRIDLKHILDDVNGDATYIRMISTKHGSLANLHRDFKFELQRSEAERLLRLSGCKIDRTLKMSMHVGKQGLFRTKELGFLPLSSTSRDCGGSRCGCNSVGLSCISHSCLFRSSSMSLAELYNRAESVLHLWKPVLHTYVIHQDLLLRHWVYEYCMFVAQLGNGHKKAKVYVGGVLMQA</sequence>
<gene>
    <name evidence="1" type="ORF">DFP72DRAFT_850886</name>
</gene>
<name>A0A8H6HT01_9AGAR</name>
<keyword evidence="2" id="KW-1185">Reference proteome</keyword>
<protein>
    <submittedName>
        <fullName evidence="1">Uncharacterized protein</fullName>
    </submittedName>
</protein>
<accession>A0A8H6HT01</accession>
<evidence type="ECO:0000313" key="1">
    <source>
        <dbReference type="EMBL" id="KAF6751246.1"/>
    </source>
</evidence>
<dbReference type="AlphaFoldDB" id="A0A8H6HT01"/>
<dbReference type="EMBL" id="JACGCI010000051">
    <property type="protein sequence ID" value="KAF6751246.1"/>
    <property type="molecule type" value="Genomic_DNA"/>
</dbReference>